<evidence type="ECO:0000256" key="2">
    <source>
        <dbReference type="ARBA" id="ARBA00064457"/>
    </source>
</evidence>
<feature type="compositionally biased region" description="Basic residues" evidence="6">
    <location>
        <begin position="646"/>
        <end position="656"/>
    </location>
</feature>
<dbReference type="Pfam" id="PF00595">
    <property type="entry name" value="PDZ"/>
    <property type="match status" value="2"/>
</dbReference>
<dbReference type="SMART" id="SM00228">
    <property type="entry name" value="PDZ"/>
    <property type="match status" value="3"/>
</dbReference>
<feature type="compositionally biased region" description="Basic and acidic residues" evidence="6">
    <location>
        <begin position="630"/>
        <end position="645"/>
    </location>
</feature>
<name>A0A7L0ZNE1_9PASS</name>
<dbReference type="InterPro" id="IPR052213">
    <property type="entry name" value="PAR3"/>
</dbReference>
<dbReference type="GO" id="GO:0045197">
    <property type="term" value="P:establishment or maintenance of epithelial cell apical/basal polarity"/>
    <property type="evidence" value="ECO:0007669"/>
    <property type="project" value="TreeGrafter"/>
</dbReference>
<feature type="region of interest" description="Disordered" evidence="6">
    <location>
        <begin position="589"/>
        <end position="748"/>
    </location>
</feature>
<dbReference type="GO" id="GO:0016324">
    <property type="term" value="C:apical plasma membrane"/>
    <property type="evidence" value="ECO:0007669"/>
    <property type="project" value="TreeGrafter"/>
</dbReference>
<dbReference type="CDD" id="cd23059">
    <property type="entry name" value="PDZ3_Par3-like"/>
    <property type="match status" value="1"/>
</dbReference>
<feature type="domain" description="PDZ" evidence="7">
    <location>
        <begin position="185"/>
        <end position="270"/>
    </location>
</feature>
<evidence type="ECO:0000256" key="6">
    <source>
        <dbReference type="SAM" id="MobiDB-lite"/>
    </source>
</evidence>
<evidence type="ECO:0000313" key="9">
    <source>
        <dbReference type="Proteomes" id="UP000564466"/>
    </source>
</evidence>
<dbReference type="Gene3D" id="2.30.42.10">
    <property type="match status" value="3"/>
</dbReference>
<proteinExistence type="predicted"/>
<evidence type="ECO:0000256" key="4">
    <source>
        <dbReference type="ARBA" id="ARBA00080501"/>
    </source>
</evidence>
<evidence type="ECO:0000256" key="3">
    <source>
        <dbReference type="ARBA" id="ARBA00071372"/>
    </source>
</evidence>
<dbReference type="FunFam" id="2.30.42.10:FF:000117">
    <property type="entry name" value="partitioning defective 3 homolog B isoform X2"/>
    <property type="match status" value="1"/>
</dbReference>
<protein>
    <recommendedName>
        <fullName evidence="3">Partitioning defective 3 homolog B</fullName>
    </recommendedName>
    <alternativeName>
        <fullName evidence="4">PAR3-beta</fullName>
    </alternativeName>
    <alternativeName>
        <fullName evidence="5">Partitioning defective 3-like protein</fullName>
    </alternativeName>
</protein>
<dbReference type="GO" id="GO:0008104">
    <property type="term" value="P:intracellular protein localization"/>
    <property type="evidence" value="ECO:0007669"/>
    <property type="project" value="TreeGrafter"/>
</dbReference>
<dbReference type="InterPro" id="IPR036034">
    <property type="entry name" value="PDZ_sf"/>
</dbReference>
<comment type="function">
    <text evidence="1">Putative adapter protein involved in asymmetrical cell division and cell polarization processes. May play a role in the formation of epithelial tight junctions.</text>
</comment>
<dbReference type="SUPFAM" id="SSF50156">
    <property type="entry name" value="PDZ domain-like"/>
    <property type="match status" value="3"/>
</dbReference>
<feature type="compositionally biased region" description="Basic and acidic residues" evidence="6">
    <location>
        <begin position="443"/>
        <end position="452"/>
    </location>
</feature>
<feature type="region of interest" description="Disordered" evidence="6">
    <location>
        <begin position="144"/>
        <end position="176"/>
    </location>
</feature>
<feature type="compositionally biased region" description="Basic and acidic residues" evidence="6">
    <location>
        <begin position="681"/>
        <end position="724"/>
    </location>
</feature>
<evidence type="ECO:0000256" key="5">
    <source>
        <dbReference type="ARBA" id="ARBA00080550"/>
    </source>
</evidence>
<dbReference type="EMBL" id="VXAY01003985">
    <property type="protein sequence ID" value="NXM30494.1"/>
    <property type="molecule type" value="Genomic_DNA"/>
</dbReference>
<dbReference type="GO" id="GO:0030010">
    <property type="term" value="P:establishment of cell polarity"/>
    <property type="evidence" value="ECO:0007669"/>
    <property type="project" value="TreeGrafter"/>
</dbReference>
<dbReference type="GO" id="GO:0000226">
    <property type="term" value="P:microtubule cytoskeleton organization"/>
    <property type="evidence" value="ECO:0007669"/>
    <property type="project" value="TreeGrafter"/>
</dbReference>
<feature type="non-terminal residue" evidence="8">
    <location>
        <position position="1002"/>
    </location>
</feature>
<feature type="domain" description="PDZ" evidence="7">
    <location>
        <begin position="300"/>
        <end position="375"/>
    </location>
</feature>
<evidence type="ECO:0000256" key="1">
    <source>
        <dbReference type="ARBA" id="ARBA00055389"/>
    </source>
</evidence>
<dbReference type="GO" id="GO:0007155">
    <property type="term" value="P:cell adhesion"/>
    <property type="evidence" value="ECO:0007669"/>
    <property type="project" value="TreeGrafter"/>
</dbReference>
<dbReference type="GO" id="GO:0043296">
    <property type="term" value="C:apical junction complex"/>
    <property type="evidence" value="ECO:0007669"/>
    <property type="project" value="TreeGrafter"/>
</dbReference>
<dbReference type="CDD" id="cd23058">
    <property type="entry name" value="PDZ2_Par3-like"/>
    <property type="match status" value="1"/>
</dbReference>
<gene>
    <name evidence="8" type="primary">Pard3b_0</name>
    <name evidence="8" type="ORF">OXYCRI_R06554</name>
</gene>
<sequence length="1002" mass="111457">SEMTKTVEISGEGGPLGIHVVPFFSSLSGRMLGLFIRGIEENSRSRRDGLFHENECIVKINHVDLTDKTFAQAQDIFRQAMKFQSVVLEVLPPYNREQYEKSAIAPLFLDNEEGVPKAKIPPPVHPKPALKTVNLSGASSLEAGAQATLQQAKSPNLPRLGRKPSSPSLSPLMGFGNKKNAKKIKIDLKKGPEGLGFTVVTRDSSVHGPGPIFVKNILPKGAAVKDGRLQSGDRILEVNGRDITGRTQEELVAMLRSTKQGETVSLIVARQEEAFLPRELKGEPNCSIFSPETTEQLTFEIPLNDSGSAGLGVSLKGNKSRETGADLGIFIKSVIHGGAAFKDGRLQVNDQLVAVNGESLLGKSNHEAMETLRRSMSMEGNIRGRIQLVVLRRLEVQTEERSDQGVFQKSAFDGSHNFAAASRRSDAVLQPFVTCSPQEGIKEFSVSDRGNGENETPPPLPPHPSEDLLNENYNHSPIINSALHLTDQHINFRSLTPAKQSDSINLKASKSMDLGKKGWGDIQRSYSDGDSDYSGKDFGPTLGLKKSSSLESLQTAVAEVRKNELPFHRPRPHVVRGRGCNESFRAAIDKSYDGPEDGEEDGFSDKSSHCGQEAYNVEYAPPGNPEIEDAESKAKKDKKNREKEKKKGKSKIKEKKRKEETEDPEKKKKKGFGVMLRFGKKKEDRSGKADQKGNPKQGLLKEEELEKMKDERERIGAKHQELRQKQLRGLSDYSTGPAGPDIDDDEVDPNYARVNHFREAYPSASIYRPSSPAVAETFVYPRDSPSAPMEREHLEGLYAKINKQHYPQISGDSGCTGSGNADRIQRLRKEYHQARREGLPFYEDDEGRAQLSDYDQRWVPGKGPDGSSYNLHFEGMERQYASLPRRGPAEPLEYLTGPRVTYKERDLPYYQGGQPVIHPSKANHIRAPDTRVAELRYPQYYPAQPITNQHKGPLRQDVPPSPPQSHRAPAYHEIVRHRGTSPDQYQYRQQDPRQKNPMTAAV</sequence>
<keyword evidence="9" id="KW-1185">Reference proteome</keyword>
<dbReference type="InterPro" id="IPR001478">
    <property type="entry name" value="PDZ"/>
</dbReference>
<dbReference type="AlphaFoldDB" id="A0A7L0ZNE1"/>
<feature type="non-terminal residue" evidence="8">
    <location>
        <position position="1"/>
    </location>
</feature>
<feature type="compositionally biased region" description="Basic and acidic residues" evidence="6">
    <location>
        <begin position="657"/>
        <end position="666"/>
    </location>
</feature>
<accession>A0A7L0ZNE1</accession>
<dbReference type="GO" id="GO:0051660">
    <property type="term" value="P:establishment of centrosome localization"/>
    <property type="evidence" value="ECO:0007669"/>
    <property type="project" value="TreeGrafter"/>
</dbReference>
<dbReference type="FunFam" id="2.30.42.10:FF:000011">
    <property type="entry name" value="partitioning defective 3 homolog isoform X1"/>
    <property type="match status" value="1"/>
</dbReference>
<dbReference type="Proteomes" id="UP000564466">
    <property type="component" value="Unassembled WGS sequence"/>
</dbReference>
<dbReference type="PANTHER" id="PTHR16484">
    <property type="entry name" value="PARTITIONING DEFECTIVE 3 RELATED"/>
    <property type="match status" value="1"/>
</dbReference>
<dbReference type="CDD" id="cd06691">
    <property type="entry name" value="PDZ1_Par3-like"/>
    <property type="match status" value="1"/>
</dbReference>
<evidence type="ECO:0000313" key="8">
    <source>
        <dbReference type="EMBL" id="NXM30494.1"/>
    </source>
</evidence>
<dbReference type="GO" id="GO:0005938">
    <property type="term" value="C:cell cortex"/>
    <property type="evidence" value="ECO:0007669"/>
    <property type="project" value="TreeGrafter"/>
</dbReference>
<dbReference type="PANTHER" id="PTHR16484:SF4">
    <property type="entry name" value="PARTITIONING DEFECTIVE 3 HOMOLOG B"/>
    <property type="match status" value="1"/>
</dbReference>
<feature type="domain" description="PDZ" evidence="7">
    <location>
        <begin position="4"/>
        <end position="92"/>
    </location>
</feature>
<reference evidence="8 9" key="1">
    <citation type="submission" date="2019-09" db="EMBL/GenBank/DDBJ databases">
        <title>Bird 10,000 Genomes (B10K) Project - Family phase.</title>
        <authorList>
            <person name="Zhang G."/>
        </authorList>
    </citation>
    <scope>NUCLEOTIDE SEQUENCE [LARGE SCALE GENOMIC DNA]</scope>
    <source>
        <strain evidence="8">B10K-DU-002-07</strain>
        <tissue evidence="8">Muscle</tissue>
    </source>
</reference>
<dbReference type="PROSITE" id="PS50106">
    <property type="entry name" value="PDZ"/>
    <property type="match status" value="3"/>
</dbReference>
<feature type="region of interest" description="Disordered" evidence="6">
    <location>
        <begin position="443"/>
        <end position="471"/>
    </location>
</feature>
<dbReference type="GO" id="GO:0005912">
    <property type="term" value="C:adherens junction"/>
    <property type="evidence" value="ECO:0007669"/>
    <property type="project" value="TreeGrafter"/>
</dbReference>
<dbReference type="GO" id="GO:0035091">
    <property type="term" value="F:phosphatidylinositol binding"/>
    <property type="evidence" value="ECO:0007669"/>
    <property type="project" value="TreeGrafter"/>
</dbReference>
<evidence type="ECO:0000259" key="7">
    <source>
        <dbReference type="PROSITE" id="PS50106"/>
    </source>
</evidence>
<feature type="region of interest" description="Disordered" evidence="6">
    <location>
        <begin position="939"/>
        <end position="1002"/>
    </location>
</feature>
<dbReference type="FunFam" id="2.30.42.10:FF:000078">
    <property type="entry name" value="Partitioning defective 3 homolog B"/>
    <property type="match status" value="1"/>
</dbReference>
<organism evidence="8 9">
    <name type="scientific">Oxyruncus cristatus</name>
    <name type="common">sharpbill</name>
    <dbReference type="NCBI Taxonomy" id="114331"/>
    <lineage>
        <taxon>Eukaryota</taxon>
        <taxon>Metazoa</taxon>
        <taxon>Chordata</taxon>
        <taxon>Craniata</taxon>
        <taxon>Vertebrata</taxon>
        <taxon>Euteleostomi</taxon>
        <taxon>Archelosauria</taxon>
        <taxon>Archosauria</taxon>
        <taxon>Dinosauria</taxon>
        <taxon>Saurischia</taxon>
        <taxon>Theropoda</taxon>
        <taxon>Coelurosauria</taxon>
        <taxon>Aves</taxon>
        <taxon>Neognathae</taxon>
        <taxon>Neoaves</taxon>
        <taxon>Telluraves</taxon>
        <taxon>Australaves</taxon>
        <taxon>Passeriformes</taxon>
        <taxon>Cotingidae</taxon>
        <taxon>Oxyruncus</taxon>
    </lineage>
</organism>
<comment type="subunit">
    <text evidence="2">Interacts with PARD6B. Interacts with INSC/inscuteable.</text>
</comment>
<comment type="caution">
    <text evidence="8">The sequence shown here is derived from an EMBL/GenBank/DDBJ whole genome shotgun (WGS) entry which is preliminary data.</text>
</comment>